<feature type="domain" description="B12-binding" evidence="6">
    <location>
        <begin position="8"/>
        <end position="142"/>
    </location>
</feature>
<dbReference type="SFLD" id="SFLDG01123">
    <property type="entry name" value="methyltransferase_(Class_B)"/>
    <property type="match status" value="1"/>
</dbReference>
<gene>
    <name evidence="8" type="ORF">KP001_18435</name>
</gene>
<evidence type="ECO:0000256" key="4">
    <source>
        <dbReference type="ARBA" id="ARBA00023004"/>
    </source>
</evidence>
<dbReference type="SFLD" id="SFLDG01082">
    <property type="entry name" value="B12-binding_domain_containing"/>
    <property type="match status" value="1"/>
</dbReference>
<evidence type="ECO:0000313" key="8">
    <source>
        <dbReference type="EMBL" id="QXE90361.1"/>
    </source>
</evidence>
<evidence type="ECO:0000256" key="1">
    <source>
        <dbReference type="ARBA" id="ARBA00001966"/>
    </source>
</evidence>
<dbReference type="Pfam" id="PF02310">
    <property type="entry name" value="B12-binding"/>
    <property type="match status" value="1"/>
</dbReference>
<dbReference type="PROSITE" id="PS51918">
    <property type="entry name" value="RADICAL_SAM"/>
    <property type="match status" value="1"/>
</dbReference>
<dbReference type="SMART" id="SM00729">
    <property type="entry name" value="Elp3"/>
    <property type="match status" value="1"/>
</dbReference>
<accession>A0ABX8LHH3</accession>
<dbReference type="CDD" id="cd02068">
    <property type="entry name" value="radical_SAM_B12_BD"/>
    <property type="match status" value="1"/>
</dbReference>
<reference evidence="8 9" key="1">
    <citation type="submission" date="2021-06" db="EMBL/GenBank/DDBJ databases">
        <title>Gemonas diversity in paddy soil.</title>
        <authorList>
            <person name="Liu G."/>
        </authorList>
    </citation>
    <scope>NUCLEOTIDE SEQUENCE [LARGE SCALE GENOMIC DNA]</scope>
    <source>
        <strain evidence="8 9">RG2</strain>
    </source>
</reference>
<evidence type="ECO:0000256" key="5">
    <source>
        <dbReference type="ARBA" id="ARBA00023014"/>
    </source>
</evidence>
<dbReference type="InterPro" id="IPR006158">
    <property type="entry name" value="Cobalamin-bd"/>
</dbReference>
<dbReference type="PANTHER" id="PTHR43409">
    <property type="entry name" value="ANAEROBIC MAGNESIUM-PROTOPORPHYRIN IX MONOMETHYL ESTER CYCLASE-RELATED"/>
    <property type="match status" value="1"/>
</dbReference>
<keyword evidence="4" id="KW-0408">Iron</keyword>
<evidence type="ECO:0000259" key="6">
    <source>
        <dbReference type="PROSITE" id="PS51332"/>
    </source>
</evidence>
<dbReference type="RefSeq" id="WP_217287004.1">
    <property type="nucleotide sequence ID" value="NZ_CP077683.1"/>
</dbReference>
<dbReference type="InterPro" id="IPR051198">
    <property type="entry name" value="BchE-like"/>
</dbReference>
<dbReference type="InterPro" id="IPR034466">
    <property type="entry name" value="Methyltransferase_Class_B"/>
</dbReference>
<keyword evidence="5" id="KW-0411">Iron-sulfur</keyword>
<dbReference type="PROSITE" id="PS51332">
    <property type="entry name" value="B12_BINDING"/>
    <property type="match status" value="1"/>
</dbReference>
<dbReference type="Proteomes" id="UP000683559">
    <property type="component" value="Chromosome"/>
</dbReference>
<dbReference type="Pfam" id="PF04055">
    <property type="entry name" value="Radical_SAM"/>
    <property type="match status" value="1"/>
</dbReference>
<protein>
    <submittedName>
        <fullName evidence="8">B12-binding domain-containing radical SAM protein</fullName>
    </submittedName>
</protein>
<organism evidence="8 9">
    <name type="scientific">Geomonas subterranea</name>
    <dbReference type="NCBI Taxonomy" id="2847989"/>
    <lineage>
        <taxon>Bacteria</taxon>
        <taxon>Pseudomonadati</taxon>
        <taxon>Thermodesulfobacteriota</taxon>
        <taxon>Desulfuromonadia</taxon>
        <taxon>Geobacterales</taxon>
        <taxon>Geobacteraceae</taxon>
        <taxon>Geomonas</taxon>
    </lineage>
</organism>
<proteinExistence type="predicted"/>
<evidence type="ECO:0000313" key="9">
    <source>
        <dbReference type="Proteomes" id="UP000683559"/>
    </source>
</evidence>
<dbReference type="InterPro" id="IPR006638">
    <property type="entry name" value="Elp3/MiaA/NifB-like_rSAM"/>
</dbReference>
<sequence length="501" mass="56892">MKNVVLVYPKMGMAGSVLVRHLPLSVLYAAVDTIKSGIRVDIVDVRLSPATWHEDIARLVTEETLLVGLSVMTGPPIKNALEISRWLKAEHPDLPVAWGGPHTTFNALEVFDEPSIDFVIKGYGSLPLSRLARRLRGDADAPPFDAIPGLMYRTGSGVREVPPEASFEMVDYRDIPYHLVEQDLGHYGQLDSSERIFPMYSALGCPYRCAFCSSPAQYRDMAQKYRHLPAAHVADHVQFVHQKYGATYIYFIDDDSFVNLEHVEQVIDEIQRRGIKVGLGFRGARINEIVRMSDAYLTKLAQAGTNILHIGAESGSQRMLDLMHKDCTVEQIVEVNRKLARHPEIKAAYNWLVGIPGETMEDLRLTRELMMRLIDDNASALIFIPNKYRPLPGTELYALAVQSGYRKPQRLEDWVEIEAEGDYTPPWYSEQQEREIRMIQICSYFIDGKINKVDTGNTLKFRITRLLALFYAPFARLRVRHGISALLLESAAFNFFTSRFR</sequence>
<dbReference type="InterPro" id="IPR007197">
    <property type="entry name" value="rSAM"/>
</dbReference>
<feature type="domain" description="Radical SAM core" evidence="7">
    <location>
        <begin position="191"/>
        <end position="434"/>
    </location>
</feature>
<dbReference type="EMBL" id="CP077683">
    <property type="protein sequence ID" value="QXE90361.1"/>
    <property type="molecule type" value="Genomic_DNA"/>
</dbReference>
<keyword evidence="2" id="KW-0949">S-adenosyl-L-methionine</keyword>
<evidence type="ECO:0000256" key="2">
    <source>
        <dbReference type="ARBA" id="ARBA00022691"/>
    </source>
</evidence>
<keyword evidence="3" id="KW-0479">Metal-binding</keyword>
<dbReference type="SFLD" id="SFLDS00029">
    <property type="entry name" value="Radical_SAM"/>
    <property type="match status" value="1"/>
</dbReference>
<evidence type="ECO:0000256" key="3">
    <source>
        <dbReference type="ARBA" id="ARBA00022723"/>
    </source>
</evidence>
<evidence type="ECO:0000259" key="7">
    <source>
        <dbReference type="PROSITE" id="PS51918"/>
    </source>
</evidence>
<comment type="cofactor">
    <cofactor evidence="1">
        <name>[4Fe-4S] cluster</name>
        <dbReference type="ChEBI" id="CHEBI:49883"/>
    </cofactor>
</comment>
<keyword evidence="9" id="KW-1185">Reference proteome</keyword>
<name>A0ABX8LHH3_9BACT</name>